<keyword evidence="1" id="KW-0472">Membrane</keyword>
<keyword evidence="3" id="KW-1185">Reference proteome</keyword>
<gene>
    <name evidence="2" type="ORF">Scep_014377</name>
</gene>
<protein>
    <submittedName>
        <fullName evidence="2">Uncharacterized protein</fullName>
    </submittedName>
</protein>
<feature type="transmembrane region" description="Helical" evidence="1">
    <location>
        <begin position="5"/>
        <end position="22"/>
    </location>
</feature>
<organism evidence="2 3">
    <name type="scientific">Stephania cephalantha</name>
    <dbReference type="NCBI Taxonomy" id="152367"/>
    <lineage>
        <taxon>Eukaryota</taxon>
        <taxon>Viridiplantae</taxon>
        <taxon>Streptophyta</taxon>
        <taxon>Embryophyta</taxon>
        <taxon>Tracheophyta</taxon>
        <taxon>Spermatophyta</taxon>
        <taxon>Magnoliopsida</taxon>
        <taxon>Ranunculales</taxon>
        <taxon>Menispermaceae</taxon>
        <taxon>Menispermoideae</taxon>
        <taxon>Cissampelideae</taxon>
        <taxon>Stephania</taxon>
    </lineage>
</organism>
<dbReference type="AlphaFoldDB" id="A0AAP0P2Y6"/>
<evidence type="ECO:0000313" key="2">
    <source>
        <dbReference type="EMBL" id="KAK9125531.1"/>
    </source>
</evidence>
<dbReference type="EMBL" id="JBBNAG010000006">
    <property type="protein sequence ID" value="KAK9125531.1"/>
    <property type="molecule type" value="Genomic_DNA"/>
</dbReference>
<evidence type="ECO:0000256" key="1">
    <source>
        <dbReference type="SAM" id="Phobius"/>
    </source>
</evidence>
<proteinExistence type="predicted"/>
<accession>A0AAP0P2Y6</accession>
<keyword evidence="1" id="KW-1133">Transmembrane helix</keyword>
<feature type="transmembrane region" description="Helical" evidence="1">
    <location>
        <begin position="42"/>
        <end position="62"/>
    </location>
</feature>
<dbReference type="Proteomes" id="UP001419268">
    <property type="component" value="Unassembled WGS sequence"/>
</dbReference>
<name>A0AAP0P2Y6_9MAGN</name>
<keyword evidence="1" id="KW-0812">Transmembrane</keyword>
<evidence type="ECO:0000313" key="3">
    <source>
        <dbReference type="Proteomes" id="UP001419268"/>
    </source>
</evidence>
<comment type="caution">
    <text evidence="2">The sequence shown here is derived from an EMBL/GenBank/DDBJ whole genome shotgun (WGS) entry which is preliminary data.</text>
</comment>
<reference evidence="2 3" key="1">
    <citation type="submission" date="2024-01" db="EMBL/GenBank/DDBJ databases">
        <title>Genome assemblies of Stephania.</title>
        <authorList>
            <person name="Yang L."/>
        </authorList>
    </citation>
    <scope>NUCLEOTIDE SEQUENCE [LARGE SCALE GENOMIC DNA]</scope>
    <source>
        <strain evidence="2">JXDWG</strain>
        <tissue evidence="2">Leaf</tissue>
    </source>
</reference>
<sequence>MNFVLIGYVLPRLIYIYMYFGLRNQLPLSILDHFSLLLEPYLLFPYLFDLLSFSLVLLLIAFRDNLKIQSIQ</sequence>